<dbReference type="EMBL" id="JBHMAF010000137">
    <property type="protein sequence ID" value="MFB9760371.1"/>
    <property type="molecule type" value="Genomic_DNA"/>
</dbReference>
<reference evidence="2 3" key="1">
    <citation type="submission" date="2024-09" db="EMBL/GenBank/DDBJ databases">
        <authorList>
            <person name="Sun Q."/>
            <person name="Mori K."/>
        </authorList>
    </citation>
    <scope>NUCLEOTIDE SEQUENCE [LARGE SCALE GENOMIC DNA]</scope>
    <source>
        <strain evidence="2 3">JCM 11201</strain>
    </source>
</reference>
<evidence type="ECO:0000259" key="1">
    <source>
        <dbReference type="Pfam" id="PF11962"/>
    </source>
</evidence>
<comment type="caution">
    <text evidence="2">The sequence shown here is derived from an EMBL/GenBank/DDBJ whole genome shotgun (WGS) entry which is preliminary data.</text>
</comment>
<protein>
    <submittedName>
        <fullName evidence="2">Peptidase G2 autoproteolytic cleavage domain-containing protein</fullName>
    </submittedName>
</protein>
<accession>A0ABV5WJU8</accession>
<feature type="non-terminal residue" evidence="2">
    <location>
        <position position="1"/>
    </location>
</feature>
<keyword evidence="3" id="KW-1185">Reference proteome</keyword>
<name>A0ABV5WJU8_9BACI</name>
<dbReference type="InterPro" id="IPR021865">
    <property type="entry name" value="Peptidase_G2"/>
</dbReference>
<organism evidence="2 3">
    <name type="scientific">Ectobacillus funiculus</name>
    <dbReference type="NCBI Taxonomy" id="137993"/>
    <lineage>
        <taxon>Bacteria</taxon>
        <taxon>Bacillati</taxon>
        <taxon>Bacillota</taxon>
        <taxon>Bacilli</taxon>
        <taxon>Bacillales</taxon>
        <taxon>Bacillaceae</taxon>
        <taxon>Ectobacillus</taxon>
    </lineage>
</organism>
<evidence type="ECO:0000313" key="2">
    <source>
        <dbReference type="EMBL" id="MFB9760371.1"/>
    </source>
</evidence>
<dbReference type="Gene3D" id="4.10.80.40">
    <property type="entry name" value="succinate dehydrogenase protein domain"/>
    <property type="match status" value="1"/>
</dbReference>
<dbReference type="RefSeq" id="WP_379950689.1">
    <property type="nucleotide sequence ID" value="NZ_JBHMAF010000137.1"/>
</dbReference>
<dbReference type="Gene3D" id="2.40.300.10">
    <property type="entry name" value="Head decoration protein D"/>
    <property type="match status" value="1"/>
</dbReference>
<sequence length="184" mass="20689">GAAFADIGWFGGGADYAEMFETVDGNPIETGYFVTLDGKKIRKANERDDYILGITSANPVVLGDSAELRWEKKFQTDEWGRILYHDVIIPALKDEEGNIISPEHTESHPLLNPEWNPKKKYIPRMKRPEWVAVGMLGKLLIRDDGTCKVNSYCQPNDDGIATASDKGYRVMERTGPNQILVLFK</sequence>
<proteinExistence type="predicted"/>
<gene>
    <name evidence="2" type="ORF">ACFFMS_18745</name>
</gene>
<feature type="domain" description="Peptidase G2 IMC autoproteolytic cleavage" evidence="1">
    <location>
        <begin position="14"/>
        <end position="174"/>
    </location>
</feature>
<evidence type="ECO:0000313" key="3">
    <source>
        <dbReference type="Proteomes" id="UP001589609"/>
    </source>
</evidence>
<dbReference type="Proteomes" id="UP001589609">
    <property type="component" value="Unassembled WGS sequence"/>
</dbReference>
<dbReference type="Pfam" id="PF11962">
    <property type="entry name" value="Peptidase_G2"/>
    <property type="match status" value="1"/>
</dbReference>